<proteinExistence type="predicted"/>
<sequence>MTHQPILRFIEGIDHAPREMTDEEVTQLTKKTSETGGGDWFAQWLAKTPIQDRQLTLRTLLKETLPAGSYYMAFAVADGTPIVYDHENEDNPLNSVSRNLRFVIIALPDSDSSTQDLSEAILKRTLCIVGSSNFDGKEAFLQCASWDPSAFGPRKGLFRFFQRQENGSGEWVYFGDSLNAFDAASINHGPFDGHIGGALIMKELTSPWTHWYNVSNVNEFRDSLGSTRDKPSRCDPYNALYDPLFTPPSGAPLSLLGRAEALEPVVRTATYKWYASRFSNNFIDPETKQPRAVVTSPIGKWVGHILLNRSINIAACATSTAQVKAQAPNIDTFPMSLFVNINALQSVLPKVGNAQWDYNFETKAYTTSVNELQSSLYYDDYSSDPPTRRLAVEGSEGPFPFPIIEPGIEDYQGVATLVTTSTPKILPSKAIAAMLMIDFCNPIYSLARYELMQYIPDKAMYDEQTQIYDVLPNFVANVKASSASKVTGSPEHQILELLEVGDQDWETVFTERVNKYLDAVKTRLSDKTDVTRATAAVQEYMVLAEGRRRLYKGWEHAKPDGSGLDEFRMTLPIAARPDPFPFSEMTETGDVVTVSSEKLKKIIWYRSGGQPNTRSFVADGHSIRSSIASTGGCPAYAAAARARLGRKLA</sequence>
<accession>A0ABR2ZXS3</accession>
<evidence type="ECO:0000313" key="1">
    <source>
        <dbReference type="EMBL" id="KAL0066173.1"/>
    </source>
</evidence>
<dbReference type="EMBL" id="JBBXMP010000038">
    <property type="protein sequence ID" value="KAL0066173.1"/>
    <property type="molecule type" value="Genomic_DNA"/>
</dbReference>
<organism evidence="1 2">
    <name type="scientific">Marasmius tenuissimus</name>
    <dbReference type="NCBI Taxonomy" id="585030"/>
    <lineage>
        <taxon>Eukaryota</taxon>
        <taxon>Fungi</taxon>
        <taxon>Dikarya</taxon>
        <taxon>Basidiomycota</taxon>
        <taxon>Agaricomycotina</taxon>
        <taxon>Agaricomycetes</taxon>
        <taxon>Agaricomycetidae</taxon>
        <taxon>Agaricales</taxon>
        <taxon>Marasmiineae</taxon>
        <taxon>Marasmiaceae</taxon>
        <taxon>Marasmius</taxon>
    </lineage>
</organism>
<gene>
    <name evidence="1" type="ORF">AAF712_006798</name>
</gene>
<name>A0ABR2ZXS3_9AGAR</name>
<reference evidence="1 2" key="1">
    <citation type="submission" date="2024-05" db="EMBL/GenBank/DDBJ databases">
        <title>A draft genome resource for the thread blight pathogen Marasmius tenuissimus strain MS-2.</title>
        <authorList>
            <person name="Yulfo-Soto G.E."/>
            <person name="Baruah I.K."/>
            <person name="Amoako-Attah I."/>
            <person name="Bukari Y."/>
            <person name="Meinhardt L.W."/>
            <person name="Bailey B.A."/>
            <person name="Cohen S.P."/>
        </authorList>
    </citation>
    <scope>NUCLEOTIDE SEQUENCE [LARGE SCALE GENOMIC DNA]</scope>
    <source>
        <strain evidence="1 2">MS-2</strain>
    </source>
</reference>
<evidence type="ECO:0000313" key="2">
    <source>
        <dbReference type="Proteomes" id="UP001437256"/>
    </source>
</evidence>
<protein>
    <submittedName>
        <fullName evidence="1">Uncharacterized protein</fullName>
    </submittedName>
</protein>
<comment type="caution">
    <text evidence="1">The sequence shown here is derived from an EMBL/GenBank/DDBJ whole genome shotgun (WGS) entry which is preliminary data.</text>
</comment>
<dbReference type="Proteomes" id="UP001437256">
    <property type="component" value="Unassembled WGS sequence"/>
</dbReference>
<keyword evidence="2" id="KW-1185">Reference proteome</keyword>